<dbReference type="SMART" id="SM00220">
    <property type="entry name" value="S_TKc"/>
    <property type="match status" value="1"/>
</dbReference>
<dbReference type="PROSITE" id="PS00108">
    <property type="entry name" value="PROTEIN_KINASE_ST"/>
    <property type="match status" value="1"/>
</dbReference>
<evidence type="ECO:0000313" key="10">
    <source>
        <dbReference type="Proteomes" id="UP000002748"/>
    </source>
</evidence>
<evidence type="ECO:0000256" key="1">
    <source>
        <dbReference type="ARBA" id="ARBA00012411"/>
    </source>
</evidence>
<dbReference type="InterPro" id="IPR050117">
    <property type="entry name" value="MAPK"/>
</dbReference>
<dbReference type="GO" id="GO:0004707">
    <property type="term" value="F:MAP kinase activity"/>
    <property type="evidence" value="ECO:0007669"/>
    <property type="project" value="UniProtKB-EC"/>
</dbReference>
<feature type="domain" description="Protein kinase" evidence="8">
    <location>
        <begin position="35"/>
        <end position="270"/>
    </location>
</feature>
<dbReference type="EC" id="2.7.11.24" evidence="1"/>
<dbReference type="InterPro" id="IPR008271">
    <property type="entry name" value="Ser/Thr_kinase_AS"/>
</dbReference>
<keyword evidence="3" id="KW-0808">Transferase</keyword>
<reference evidence="9 10" key="1">
    <citation type="journal article" date="2012" name="Eukaryot. Cell">
        <title>Draft genome sequence of CBS 2479, the standard type strain of Trichosporon asahii.</title>
        <authorList>
            <person name="Yang R.Y."/>
            <person name="Li H.T."/>
            <person name="Zhu H."/>
            <person name="Zhou G.P."/>
            <person name="Wang M."/>
            <person name="Wang L."/>
        </authorList>
    </citation>
    <scope>NUCLEOTIDE SEQUENCE [LARGE SCALE GENOMIC DNA]</scope>
    <source>
        <strain evidence="10">ATCC 90039 / CBS 2479 / JCM 2466 / KCTC 7840 / NCYC 2677 / UAMH 7654</strain>
    </source>
</reference>
<protein>
    <recommendedName>
        <fullName evidence="1">mitogen-activated protein kinase</fullName>
        <ecNumber evidence="1">2.7.11.24</ecNumber>
    </recommendedName>
</protein>
<dbReference type="InterPro" id="IPR011009">
    <property type="entry name" value="Kinase-like_dom_sf"/>
</dbReference>
<evidence type="ECO:0000256" key="6">
    <source>
        <dbReference type="ARBA" id="ARBA00022840"/>
    </source>
</evidence>
<dbReference type="PANTHER" id="PTHR24055">
    <property type="entry name" value="MITOGEN-ACTIVATED PROTEIN KINASE"/>
    <property type="match status" value="1"/>
</dbReference>
<keyword evidence="2" id="KW-0723">Serine/threonine-protein kinase</keyword>
<dbReference type="KEGG" id="tasa:A1Q1_06732"/>
<dbReference type="SMR" id="J6F4U0"/>
<dbReference type="PROSITE" id="PS01351">
    <property type="entry name" value="MAPK"/>
    <property type="match status" value="1"/>
</dbReference>
<dbReference type="InterPro" id="IPR003527">
    <property type="entry name" value="MAP_kinase_CS"/>
</dbReference>
<dbReference type="GeneID" id="25990244"/>
<dbReference type="OrthoDB" id="192887at2759"/>
<feature type="compositionally biased region" description="Polar residues" evidence="7">
    <location>
        <begin position="16"/>
        <end position="35"/>
    </location>
</feature>
<dbReference type="InterPro" id="IPR000719">
    <property type="entry name" value="Prot_kinase_dom"/>
</dbReference>
<dbReference type="RefSeq" id="XP_014183256.1">
    <property type="nucleotide sequence ID" value="XM_014327781.1"/>
</dbReference>
<dbReference type="GO" id="GO:0005524">
    <property type="term" value="F:ATP binding"/>
    <property type="evidence" value="ECO:0007669"/>
    <property type="project" value="UniProtKB-KW"/>
</dbReference>
<dbReference type="EMBL" id="ALBS01000037">
    <property type="protein sequence ID" value="EJT52019.1"/>
    <property type="molecule type" value="Genomic_DNA"/>
</dbReference>
<evidence type="ECO:0000256" key="3">
    <source>
        <dbReference type="ARBA" id="ARBA00022679"/>
    </source>
</evidence>
<dbReference type="PROSITE" id="PS50011">
    <property type="entry name" value="PROTEIN_KINASE_DOM"/>
    <property type="match status" value="1"/>
</dbReference>
<dbReference type="Gene3D" id="3.30.200.20">
    <property type="entry name" value="Phosphorylase Kinase, domain 1"/>
    <property type="match status" value="2"/>
</dbReference>
<dbReference type="Proteomes" id="UP000002748">
    <property type="component" value="Unassembled WGS sequence"/>
</dbReference>
<keyword evidence="4" id="KW-0547">Nucleotide-binding</keyword>
<sequence length="270" mass="30797">MSTARQTAPSRDGAGSTATAANVQEKTTRGSQANGQRRVRFNVGAYGVVVSAIHRPTNSKVAIKKIAPFDHSMFALRTLRELKLLKYFAEEGVSENTSSPPRPMMRSTKELLETDLHRVIRTQDLTDDHCQYFIYQTCRAIKALHSAESACLKQRATLTPVIHRDLKPSNLLLNANCDLKVCDFGLARSTQTAYPKEQGFMTEFDPRKRYTVDQCLEHPYLEAYHDPEDEPTAKPLDPHFFEFDLMKDDMDRQQLKQLLYEEVVSFKRPL</sequence>
<dbReference type="Pfam" id="PF00069">
    <property type="entry name" value="Pkinase"/>
    <property type="match status" value="1"/>
</dbReference>
<name>J6F4U0_TRIAS</name>
<gene>
    <name evidence="9" type="ORF">A1Q1_06732</name>
</gene>
<evidence type="ECO:0000256" key="5">
    <source>
        <dbReference type="ARBA" id="ARBA00022777"/>
    </source>
</evidence>
<keyword evidence="6" id="KW-0067">ATP-binding</keyword>
<evidence type="ECO:0000313" key="9">
    <source>
        <dbReference type="EMBL" id="EJT52019.1"/>
    </source>
</evidence>
<comment type="caution">
    <text evidence="9">The sequence shown here is derived from an EMBL/GenBank/DDBJ whole genome shotgun (WGS) entry which is preliminary data.</text>
</comment>
<evidence type="ECO:0000256" key="2">
    <source>
        <dbReference type="ARBA" id="ARBA00022527"/>
    </source>
</evidence>
<evidence type="ECO:0000256" key="4">
    <source>
        <dbReference type="ARBA" id="ARBA00022741"/>
    </source>
</evidence>
<organism evidence="9 10">
    <name type="scientific">Trichosporon asahii var. asahii (strain ATCC 90039 / CBS 2479 / JCM 2466 / KCTC 7840 / NBRC 103889/ NCYC 2677 / UAMH 7654)</name>
    <name type="common">Yeast</name>
    <dbReference type="NCBI Taxonomy" id="1186058"/>
    <lineage>
        <taxon>Eukaryota</taxon>
        <taxon>Fungi</taxon>
        <taxon>Dikarya</taxon>
        <taxon>Basidiomycota</taxon>
        <taxon>Agaricomycotina</taxon>
        <taxon>Tremellomycetes</taxon>
        <taxon>Trichosporonales</taxon>
        <taxon>Trichosporonaceae</taxon>
        <taxon>Trichosporon</taxon>
    </lineage>
</organism>
<dbReference type="SUPFAM" id="SSF56112">
    <property type="entry name" value="Protein kinase-like (PK-like)"/>
    <property type="match status" value="1"/>
</dbReference>
<accession>J6F4U0</accession>
<feature type="region of interest" description="Disordered" evidence="7">
    <location>
        <begin position="1"/>
        <end position="36"/>
    </location>
</feature>
<dbReference type="AlphaFoldDB" id="J6F4U0"/>
<dbReference type="HOGENOM" id="CLU_1031294_0_0_1"/>
<evidence type="ECO:0000256" key="7">
    <source>
        <dbReference type="SAM" id="MobiDB-lite"/>
    </source>
</evidence>
<evidence type="ECO:0000259" key="8">
    <source>
        <dbReference type="PROSITE" id="PS50011"/>
    </source>
</evidence>
<dbReference type="VEuPathDB" id="FungiDB:A1Q1_06732"/>
<proteinExistence type="predicted"/>
<keyword evidence="5 9" id="KW-0418">Kinase</keyword>
<dbReference type="Gene3D" id="1.10.510.10">
    <property type="entry name" value="Transferase(Phosphotransferase) domain 1"/>
    <property type="match status" value="2"/>
</dbReference>